<dbReference type="InterPro" id="IPR036259">
    <property type="entry name" value="MFS_trans_sf"/>
</dbReference>
<proteinExistence type="predicted"/>
<evidence type="ECO:0000313" key="7">
    <source>
        <dbReference type="EMBL" id="KAG0018729.1"/>
    </source>
</evidence>
<dbReference type="Gene3D" id="1.20.1250.20">
    <property type="entry name" value="MFS general substrate transporter like domains"/>
    <property type="match status" value="1"/>
</dbReference>
<organism evidence="7 8">
    <name type="scientific">Entomortierella chlamydospora</name>
    <dbReference type="NCBI Taxonomy" id="101097"/>
    <lineage>
        <taxon>Eukaryota</taxon>
        <taxon>Fungi</taxon>
        <taxon>Fungi incertae sedis</taxon>
        <taxon>Mucoromycota</taxon>
        <taxon>Mortierellomycotina</taxon>
        <taxon>Mortierellomycetes</taxon>
        <taxon>Mortierellales</taxon>
        <taxon>Mortierellaceae</taxon>
        <taxon>Entomortierella</taxon>
    </lineage>
</organism>
<dbReference type="GO" id="GO:0022857">
    <property type="term" value="F:transmembrane transporter activity"/>
    <property type="evidence" value="ECO:0007669"/>
    <property type="project" value="InterPro"/>
</dbReference>
<comment type="caution">
    <text evidence="7">The sequence shown here is derived from an EMBL/GenBank/DDBJ whole genome shotgun (WGS) entry which is preliminary data.</text>
</comment>
<gene>
    <name evidence="7" type="ORF">BGZ80_006815</name>
</gene>
<evidence type="ECO:0000256" key="3">
    <source>
        <dbReference type="ARBA" id="ARBA00022989"/>
    </source>
</evidence>
<keyword evidence="4 5" id="KW-0472">Membrane</keyword>
<dbReference type="AlphaFoldDB" id="A0A9P6MYK8"/>
<evidence type="ECO:0000256" key="4">
    <source>
        <dbReference type="ARBA" id="ARBA00023136"/>
    </source>
</evidence>
<feature type="domain" description="Major facilitator superfamily (MFS) profile" evidence="6">
    <location>
        <begin position="1"/>
        <end position="228"/>
    </location>
</feature>
<dbReference type="EMBL" id="JAAAID010000339">
    <property type="protein sequence ID" value="KAG0018729.1"/>
    <property type="molecule type" value="Genomic_DNA"/>
</dbReference>
<accession>A0A9P6MYK8</accession>
<evidence type="ECO:0000259" key="6">
    <source>
        <dbReference type="PROSITE" id="PS50850"/>
    </source>
</evidence>
<dbReference type="GO" id="GO:0016020">
    <property type="term" value="C:membrane"/>
    <property type="evidence" value="ECO:0007669"/>
    <property type="project" value="UniProtKB-SubCell"/>
</dbReference>
<sequence length="228" mass="25695">MAVTLTVRYWSGLSDRIGRKRTIQLCNFGALISQLLYVVVRKNRGVSLYYIWVADLIEGLTGSPYTTIASAYAVDVTSPDERTVVLGRLSAGDMIGFTFGVAIGGLAAKLFGLEFVFVRLAPAFDLLNILYIFWMPESLTEAELHNNRIKRNEPTLVQFQQPRYSHPRSLKRAWTNVLESCEIRLKAFIKGFAPEQLPSRLPGRNGFVYIILIVCIIDISNQCKDPFL</sequence>
<name>A0A9P6MYK8_9FUNG</name>
<dbReference type="PANTHER" id="PTHR23507">
    <property type="entry name" value="ZGC:174356"/>
    <property type="match status" value="1"/>
</dbReference>
<dbReference type="PANTHER" id="PTHR23507:SF1">
    <property type="entry name" value="FI18259P1-RELATED"/>
    <property type="match status" value="1"/>
</dbReference>
<dbReference type="SUPFAM" id="SSF103473">
    <property type="entry name" value="MFS general substrate transporter"/>
    <property type="match status" value="1"/>
</dbReference>
<keyword evidence="8" id="KW-1185">Reference proteome</keyword>
<dbReference type="PROSITE" id="PS50850">
    <property type="entry name" value="MFS"/>
    <property type="match status" value="1"/>
</dbReference>
<evidence type="ECO:0000256" key="1">
    <source>
        <dbReference type="ARBA" id="ARBA00004141"/>
    </source>
</evidence>
<evidence type="ECO:0000256" key="2">
    <source>
        <dbReference type="ARBA" id="ARBA00022692"/>
    </source>
</evidence>
<dbReference type="InterPro" id="IPR011701">
    <property type="entry name" value="MFS"/>
</dbReference>
<keyword evidence="2 5" id="KW-0812">Transmembrane</keyword>
<evidence type="ECO:0000313" key="8">
    <source>
        <dbReference type="Proteomes" id="UP000703661"/>
    </source>
</evidence>
<dbReference type="InterPro" id="IPR020846">
    <property type="entry name" value="MFS_dom"/>
</dbReference>
<dbReference type="Pfam" id="PF07690">
    <property type="entry name" value="MFS_1"/>
    <property type="match status" value="1"/>
</dbReference>
<dbReference type="Proteomes" id="UP000703661">
    <property type="component" value="Unassembled WGS sequence"/>
</dbReference>
<protein>
    <recommendedName>
        <fullName evidence="6">Major facilitator superfamily (MFS) profile domain-containing protein</fullName>
    </recommendedName>
</protein>
<feature type="transmembrane region" description="Helical" evidence="5">
    <location>
        <begin position="89"/>
        <end position="108"/>
    </location>
</feature>
<keyword evidence="3 5" id="KW-1133">Transmembrane helix</keyword>
<reference evidence="7" key="1">
    <citation type="journal article" date="2020" name="Fungal Divers.">
        <title>Resolving the Mortierellaceae phylogeny through synthesis of multi-gene phylogenetics and phylogenomics.</title>
        <authorList>
            <person name="Vandepol N."/>
            <person name="Liber J."/>
            <person name="Desiro A."/>
            <person name="Na H."/>
            <person name="Kennedy M."/>
            <person name="Barry K."/>
            <person name="Grigoriev I.V."/>
            <person name="Miller A.N."/>
            <person name="O'Donnell K."/>
            <person name="Stajich J.E."/>
            <person name="Bonito G."/>
        </authorList>
    </citation>
    <scope>NUCLEOTIDE SEQUENCE</scope>
    <source>
        <strain evidence="7">NRRL 2769</strain>
    </source>
</reference>
<comment type="subcellular location">
    <subcellularLocation>
        <location evidence="1">Membrane</location>
        <topology evidence="1">Multi-pass membrane protein</topology>
    </subcellularLocation>
</comment>
<evidence type="ECO:0000256" key="5">
    <source>
        <dbReference type="SAM" id="Phobius"/>
    </source>
</evidence>